<dbReference type="EMBL" id="JAECZC010000017">
    <property type="protein sequence ID" value="MBH8562882.1"/>
    <property type="molecule type" value="Genomic_DNA"/>
</dbReference>
<dbReference type="AlphaFoldDB" id="A0A8J7HNU2"/>
<dbReference type="GO" id="GO:0009773">
    <property type="term" value="P:photosynthetic electron transport in photosystem I"/>
    <property type="evidence" value="ECO:0007669"/>
    <property type="project" value="InterPro"/>
</dbReference>
<protein>
    <submittedName>
        <fullName evidence="1">Electron transporter</fullName>
    </submittedName>
</protein>
<keyword evidence="2" id="KW-1185">Reference proteome</keyword>
<dbReference type="PANTHER" id="PTHR35709:SF1">
    <property type="entry name" value="PROTEIN PROTON GRADIENT REGULATION 5, CHLOROPLASTIC"/>
    <property type="match status" value="1"/>
</dbReference>
<accession>A0A8J7HNU2</accession>
<reference evidence="1 2" key="1">
    <citation type="journal article" date="2021" name="Int. J. Syst. Evol. Microbiol.">
        <title>Amazonocrinis nigriterrae gen. nov., sp. nov., Atlanticothrix silvestris gen. nov., sp. nov. and Dendronalium phyllosphericum gen. nov., sp. nov., nostocacean cyanobacteria from Brazilian environments.</title>
        <authorList>
            <person name="Alvarenga D.O."/>
            <person name="Andreote A.P.D."/>
            <person name="Branco L.H.Z."/>
            <person name="Delbaje E."/>
            <person name="Cruz R.B."/>
            <person name="Varani A.M."/>
            <person name="Fiore M.F."/>
        </authorList>
    </citation>
    <scope>NUCLEOTIDE SEQUENCE [LARGE SCALE GENOMIC DNA]</scope>
    <source>
        <strain evidence="1 2">CENA67</strain>
    </source>
</reference>
<dbReference type="RefSeq" id="WP_198124784.1">
    <property type="nucleotide sequence ID" value="NZ_JAECZC010000017.1"/>
</dbReference>
<dbReference type="PANTHER" id="PTHR35709">
    <property type="entry name" value="PROTEIN PROTON GRADIENT REGULATION 5, CHLOROPLASTIC"/>
    <property type="match status" value="1"/>
</dbReference>
<dbReference type="Proteomes" id="UP000632766">
    <property type="component" value="Unassembled WGS sequence"/>
</dbReference>
<dbReference type="InterPro" id="IPR037497">
    <property type="entry name" value="PGR5"/>
</dbReference>
<sequence length="65" mass="7654">MFAPFIILICNHLDQRQFNRLRSKLIGLHAQTITDFCHIFSIDDTTRQHLIRMARYNGKRLGLLA</sequence>
<evidence type="ECO:0000313" key="2">
    <source>
        <dbReference type="Proteomes" id="UP000632766"/>
    </source>
</evidence>
<dbReference type="GO" id="GO:0009055">
    <property type="term" value="F:electron transfer activity"/>
    <property type="evidence" value="ECO:0007669"/>
    <property type="project" value="TreeGrafter"/>
</dbReference>
<comment type="caution">
    <text evidence="1">The sequence shown here is derived from an EMBL/GenBank/DDBJ whole genome shotgun (WGS) entry which is preliminary data.</text>
</comment>
<proteinExistence type="predicted"/>
<dbReference type="GO" id="GO:0009644">
    <property type="term" value="P:response to high light intensity"/>
    <property type="evidence" value="ECO:0007669"/>
    <property type="project" value="InterPro"/>
</dbReference>
<name>A0A8J7HNU2_9NOST</name>
<gene>
    <name evidence="1" type="ORF">I8748_11935</name>
</gene>
<evidence type="ECO:0000313" key="1">
    <source>
        <dbReference type="EMBL" id="MBH8562882.1"/>
    </source>
</evidence>
<organism evidence="1 2">
    <name type="scientific">Amazonocrinis nigriterrae CENA67</name>
    <dbReference type="NCBI Taxonomy" id="2794033"/>
    <lineage>
        <taxon>Bacteria</taxon>
        <taxon>Bacillati</taxon>
        <taxon>Cyanobacteriota</taxon>
        <taxon>Cyanophyceae</taxon>
        <taxon>Nostocales</taxon>
        <taxon>Nostocaceae</taxon>
        <taxon>Amazonocrinis</taxon>
        <taxon>Amazonocrinis nigriterrae</taxon>
    </lineage>
</organism>